<dbReference type="AlphaFoldDB" id="A0A380KHN9"/>
<sequence>MAKRKIYFYVEVEELSGTHRILQLPRDLQLPMRQYFHANRGAWQELLRGGLINIATEPYTAENDYQPTIRLTKICKFFYSREEQNERSRGQFLIQSNWQTPGIKHFWESAKFIQHDYPIKNKVLLTLDYYRWRRRHRKYKNRRKN</sequence>
<protein>
    <submittedName>
        <fullName evidence="1">Uncharacterized protein</fullName>
    </submittedName>
</protein>
<reference evidence="1 2" key="1">
    <citation type="submission" date="2018-06" db="EMBL/GenBank/DDBJ databases">
        <authorList>
            <consortium name="Pathogen Informatics"/>
            <person name="Doyle S."/>
        </authorList>
    </citation>
    <scope>NUCLEOTIDE SEQUENCE [LARGE SCALE GENOMIC DNA]</scope>
    <source>
        <strain evidence="1 2">NCTC12224</strain>
    </source>
</reference>
<proteinExistence type="predicted"/>
<dbReference type="Pfam" id="PF24727">
    <property type="entry name" value="DUF7679"/>
    <property type="match status" value="1"/>
</dbReference>
<dbReference type="OrthoDB" id="2329079at2"/>
<keyword evidence="2" id="KW-1185">Reference proteome</keyword>
<dbReference type="EMBL" id="UHFN01000007">
    <property type="protein sequence ID" value="SUN63750.1"/>
    <property type="molecule type" value="Genomic_DNA"/>
</dbReference>
<dbReference type="InterPro" id="IPR056096">
    <property type="entry name" value="DUF7679"/>
</dbReference>
<evidence type="ECO:0000313" key="2">
    <source>
        <dbReference type="Proteomes" id="UP000254924"/>
    </source>
</evidence>
<dbReference type="Proteomes" id="UP000254924">
    <property type="component" value="Unassembled WGS sequence"/>
</dbReference>
<gene>
    <name evidence="1" type="ORF">NCTC12224_02613</name>
</gene>
<accession>A0A380KHN9</accession>
<name>A0A380KHN9_9STRE</name>
<organism evidence="1 2">
    <name type="scientific">Streptococcus hyointestinalis</name>
    <dbReference type="NCBI Taxonomy" id="1337"/>
    <lineage>
        <taxon>Bacteria</taxon>
        <taxon>Bacillati</taxon>
        <taxon>Bacillota</taxon>
        <taxon>Bacilli</taxon>
        <taxon>Lactobacillales</taxon>
        <taxon>Streptococcaceae</taxon>
        <taxon>Streptococcus</taxon>
    </lineage>
</organism>
<evidence type="ECO:0000313" key="1">
    <source>
        <dbReference type="EMBL" id="SUN63750.1"/>
    </source>
</evidence>